<gene>
    <name evidence="1" type="ORF">ACOLOM_LOCUS7640</name>
</gene>
<organism evidence="1 2">
    <name type="scientific">Acaulospora colombiana</name>
    <dbReference type="NCBI Taxonomy" id="27376"/>
    <lineage>
        <taxon>Eukaryota</taxon>
        <taxon>Fungi</taxon>
        <taxon>Fungi incertae sedis</taxon>
        <taxon>Mucoromycota</taxon>
        <taxon>Glomeromycotina</taxon>
        <taxon>Glomeromycetes</taxon>
        <taxon>Diversisporales</taxon>
        <taxon>Acaulosporaceae</taxon>
        <taxon>Acaulospora</taxon>
    </lineage>
</organism>
<reference evidence="1" key="1">
    <citation type="submission" date="2021-06" db="EMBL/GenBank/DDBJ databases">
        <authorList>
            <person name="Kallberg Y."/>
            <person name="Tangrot J."/>
            <person name="Rosling A."/>
        </authorList>
    </citation>
    <scope>NUCLEOTIDE SEQUENCE</scope>
    <source>
        <strain evidence="1">CL356</strain>
    </source>
</reference>
<sequence>MTSSQFVDLSSPLRLTNAGRLAVQDQIASLETRLDDLAHQKNLAFTHLDSLVSEKSLLETEMMRRKSSLHPIKLLPSNLLPRIFKFYVEIQPKGVGVLQCVSKEWNIIVKNLPTLWTTLHIGDYALWSWKRYIDACFLRSKNLPLEVRFLFDGTSQYGQDTQLNVVLDLLYYLTFLVSSRWVSLEFTWLEASGSWGRSPRFYKLRNIIQRASSLQSIHVRGGFHLTFMDPSTGSVYPKATYGSSLRSLHIYDIAWDELSPKVPVPSVEELTIEWNNSNAWYDLMSQRTPWLSCFPSLRRLSLHASNTPTSLDIPSGYHITSYAVSDLHTLKIVGPVPATALKNIRLPALETLRIYENIDGEHILEEDSTVGSMSHNMAPSQFVDLSSPLRPTNAERLAVQDQIASLEPRLEDIQCQRKVALAHLNSLLVEKSLLETEIKRRKELLHPINAE</sequence>
<evidence type="ECO:0000313" key="2">
    <source>
        <dbReference type="Proteomes" id="UP000789525"/>
    </source>
</evidence>
<name>A0ACA9N7W6_9GLOM</name>
<dbReference type="EMBL" id="CAJVPT010018121">
    <property type="protein sequence ID" value="CAG8631350.1"/>
    <property type="molecule type" value="Genomic_DNA"/>
</dbReference>
<accession>A0ACA9N7W6</accession>
<dbReference type="Proteomes" id="UP000789525">
    <property type="component" value="Unassembled WGS sequence"/>
</dbReference>
<evidence type="ECO:0000313" key="1">
    <source>
        <dbReference type="EMBL" id="CAG8631350.1"/>
    </source>
</evidence>
<proteinExistence type="predicted"/>
<comment type="caution">
    <text evidence="1">The sequence shown here is derived from an EMBL/GenBank/DDBJ whole genome shotgun (WGS) entry which is preliminary data.</text>
</comment>
<protein>
    <submittedName>
        <fullName evidence="1">2344_t:CDS:1</fullName>
    </submittedName>
</protein>
<keyword evidence="2" id="KW-1185">Reference proteome</keyword>